<dbReference type="RefSeq" id="WP_141888005.1">
    <property type="nucleotide sequence ID" value="NZ_BAAAUY010000018.1"/>
</dbReference>
<accession>A0A542YA12</accession>
<evidence type="ECO:0000313" key="3">
    <source>
        <dbReference type="EMBL" id="TQL44897.1"/>
    </source>
</evidence>
<proteinExistence type="predicted"/>
<dbReference type="AlphaFoldDB" id="A0A542YA12"/>
<keyword evidence="4" id="KW-1185">Reference proteome</keyword>
<feature type="domain" description="FAD dependent oxidoreductase" evidence="2">
    <location>
        <begin position="3"/>
        <end position="395"/>
    </location>
</feature>
<name>A0A542YA12_9MICO</name>
<dbReference type="OrthoDB" id="9806257at2"/>
<dbReference type="SUPFAM" id="SSF54373">
    <property type="entry name" value="FAD-linked reductases, C-terminal domain"/>
    <property type="match status" value="1"/>
</dbReference>
<dbReference type="SUPFAM" id="SSF51905">
    <property type="entry name" value="FAD/NAD(P)-binding domain"/>
    <property type="match status" value="1"/>
</dbReference>
<dbReference type="Proteomes" id="UP000319094">
    <property type="component" value="Unassembled WGS sequence"/>
</dbReference>
<dbReference type="GO" id="GO:0016491">
    <property type="term" value="F:oxidoreductase activity"/>
    <property type="evidence" value="ECO:0007669"/>
    <property type="project" value="UniProtKB-KW"/>
</dbReference>
<protein>
    <submittedName>
        <fullName evidence="3">D-amino-acid dehydrogenase</fullName>
    </submittedName>
</protein>
<dbReference type="EMBL" id="VFON01000001">
    <property type="protein sequence ID" value="TQL44897.1"/>
    <property type="molecule type" value="Genomic_DNA"/>
</dbReference>
<evidence type="ECO:0000313" key="4">
    <source>
        <dbReference type="Proteomes" id="UP000319094"/>
    </source>
</evidence>
<dbReference type="Pfam" id="PF01266">
    <property type="entry name" value="DAO"/>
    <property type="match status" value="1"/>
</dbReference>
<dbReference type="Gene3D" id="3.30.9.10">
    <property type="entry name" value="D-Amino Acid Oxidase, subunit A, domain 2"/>
    <property type="match status" value="1"/>
</dbReference>
<keyword evidence="1" id="KW-0560">Oxidoreductase</keyword>
<dbReference type="InterPro" id="IPR006076">
    <property type="entry name" value="FAD-dep_OxRdtase"/>
</dbReference>
<reference evidence="3 4" key="1">
    <citation type="submission" date="2019-06" db="EMBL/GenBank/DDBJ databases">
        <title>Sequencing the genomes of 1000 actinobacteria strains.</title>
        <authorList>
            <person name="Klenk H.-P."/>
        </authorList>
    </citation>
    <scope>NUCLEOTIDE SEQUENCE [LARGE SCALE GENOMIC DNA]</scope>
    <source>
        <strain evidence="3 4">DSM 8803</strain>
    </source>
</reference>
<organism evidence="3 4">
    <name type="scientific">Leucobacter komagatae</name>
    <dbReference type="NCBI Taxonomy" id="55969"/>
    <lineage>
        <taxon>Bacteria</taxon>
        <taxon>Bacillati</taxon>
        <taxon>Actinomycetota</taxon>
        <taxon>Actinomycetes</taxon>
        <taxon>Micrococcales</taxon>
        <taxon>Microbacteriaceae</taxon>
        <taxon>Leucobacter</taxon>
    </lineage>
</organism>
<dbReference type="InterPro" id="IPR036188">
    <property type="entry name" value="FAD/NAD-bd_sf"/>
</dbReference>
<evidence type="ECO:0000259" key="2">
    <source>
        <dbReference type="Pfam" id="PF01266"/>
    </source>
</evidence>
<dbReference type="Gene3D" id="3.50.50.60">
    <property type="entry name" value="FAD/NAD(P)-binding domain"/>
    <property type="match status" value="2"/>
</dbReference>
<sequence length="413" mass="43431">MTRVIVIGAGAVGLASAYYLRKAGHEVTVVDQAPLAAKASGHNAGWLIPSMSTPVPAPGMMLQAMKWMVQPDSPLYVTPSLKPSFIGFMLRMLRSCTDARFREGSAVLAALSATALSDFDELASEGVEFEQHEQPLSMLFTDGHKVEGRVTELELLDGKLPGFSWNHMSEADLKAHKPVLSDRVVAGIESRGDRSVDPGSFVRGLAAACEREGVELRLGAPASLEQATGGGVSVQVGAETLRADRVVVAAGAWTNEVLRGIGERVPLQSGKGYGYDFPVVPGGPTKPIYLAEAKVAITPLDTKVRLAGTMGFTGVDESIKRRRAGGILTGVSGYFEGWPDIDGAPEPWTGLRPTTPDGLPIIGALAKHPNVLVATGHVMLGISLAPTTGKLITDLVGGGPVPELLRGVSANRF</sequence>
<dbReference type="PANTHER" id="PTHR13847:SF289">
    <property type="entry name" value="GLYCINE OXIDASE"/>
    <property type="match status" value="1"/>
</dbReference>
<dbReference type="GO" id="GO:0005737">
    <property type="term" value="C:cytoplasm"/>
    <property type="evidence" value="ECO:0007669"/>
    <property type="project" value="TreeGrafter"/>
</dbReference>
<comment type="caution">
    <text evidence="3">The sequence shown here is derived from an EMBL/GenBank/DDBJ whole genome shotgun (WGS) entry which is preliminary data.</text>
</comment>
<evidence type="ECO:0000256" key="1">
    <source>
        <dbReference type="ARBA" id="ARBA00023002"/>
    </source>
</evidence>
<gene>
    <name evidence="3" type="ORF">FB468_2968</name>
</gene>
<dbReference type="PANTHER" id="PTHR13847">
    <property type="entry name" value="SARCOSINE DEHYDROGENASE-RELATED"/>
    <property type="match status" value="1"/>
</dbReference>